<comment type="caution">
    <text evidence="1">The sequence shown here is derived from an EMBL/GenBank/DDBJ whole genome shotgun (WGS) entry which is preliminary data.</text>
</comment>
<sequence>MNEQRSSNSARRERACEIVDRPRDRPSPPVRRARVLAADSFAEKTWSAEVDGRVLMSGTRRAGLAKGAVPTIFEGAPKYLSKKVKSPRKPVRRQSRAVAPRSTVSKSRSSCEGESVRSGGADGAPTTDRAATSVVDDCGCEAENTVAEPSKTPFEILFNSAPSMCLPGPSWAAHRIDNEGIKDVLFNDACIRHSGASSAVFTKKTLHVKRDMSVQAYVLEATVEFTLFLNNLFDALNRRFPREGLTLGCKDFLVIESASKWLDEWEQEVVNGDIPKDFFLTPSTAEGLRVTLKSVLELSRYLLTECNFKYVLTSKMNQDPLECFFGIIRQAGGQNEHPTFPTFLQLYRMLSLYSLLRPPQFGNCTAAESSQSAFVTLADIRGIYKSSAAERPKKLEELRNKLDGLISQGNWECEDVFDHDYSDAAVVDCIIYYVTGFVTRKLANKTSCVVCKEALKGHRGFSKAAEAELVNCKTRGRLTHPNAHLFQLFRNIEEEFAKYADQRDVYDKTTDAVLAHFEFTFPCNFHKEDILAKLLHYYVCLRMRQYCKQLRAKNEKKSQDLRKLSKLV</sequence>
<dbReference type="EMBL" id="CM023471">
    <property type="protein sequence ID" value="KAH7966929.1"/>
    <property type="molecule type" value="Genomic_DNA"/>
</dbReference>
<evidence type="ECO:0000313" key="1">
    <source>
        <dbReference type="EMBL" id="KAH7966929.1"/>
    </source>
</evidence>
<protein>
    <submittedName>
        <fullName evidence="1">Uncharacterized protein</fullName>
    </submittedName>
</protein>
<evidence type="ECO:0000313" key="2">
    <source>
        <dbReference type="Proteomes" id="UP000821865"/>
    </source>
</evidence>
<keyword evidence="2" id="KW-1185">Reference proteome</keyword>
<organism evidence="1 2">
    <name type="scientific">Dermacentor silvarum</name>
    <name type="common">Tick</name>
    <dbReference type="NCBI Taxonomy" id="543639"/>
    <lineage>
        <taxon>Eukaryota</taxon>
        <taxon>Metazoa</taxon>
        <taxon>Ecdysozoa</taxon>
        <taxon>Arthropoda</taxon>
        <taxon>Chelicerata</taxon>
        <taxon>Arachnida</taxon>
        <taxon>Acari</taxon>
        <taxon>Parasitiformes</taxon>
        <taxon>Ixodida</taxon>
        <taxon>Ixodoidea</taxon>
        <taxon>Ixodidae</taxon>
        <taxon>Rhipicephalinae</taxon>
        <taxon>Dermacentor</taxon>
    </lineage>
</organism>
<proteinExistence type="predicted"/>
<reference evidence="1" key="1">
    <citation type="submission" date="2020-05" db="EMBL/GenBank/DDBJ databases">
        <title>Large-scale comparative analyses of tick genomes elucidate their genetic diversity and vector capacities.</title>
        <authorList>
            <person name="Jia N."/>
            <person name="Wang J."/>
            <person name="Shi W."/>
            <person name="Du L."/>
            <person name="Sun Y."/>
            <person name="Zhan W."/>
            <person name="Jiang J."/>
            <person name="Wang Q."/>
            <person name="Zhang B."/>
            <person name="Ji P."/>
            <person name="Sakyi L.B."/>
            <person name="Cui X."/>
            <person name="Yuan T."/>
            <person name="Jiang B."/>
            <person name="Yang W."/>
            <person name="Lam T.T.-Y."/>
            <person name="Chang Q."/>
            <person name="Ding S."/>
            <person name="Wang X."/>
            <person name="Zhu J."/>
            <person name="Ruan X."/>
            <person name="Zhao L."/>
            <person name="Wei J."/>
            <person name="Que T."/>
            <person name="Du C."/>
            <person name="Cheng J."/>
            <person name="Dai P."/>
            <person name="Han X."/>
            <person name="Huang E."/>
            <person name="Gao Y."/>
            <person name="Liu J."/>
            <person name="Shao H."/>
            <person name="Ye R."/>
            <person name="Li L."/>
            <person name="Wei W."/>
            <person name="Wang X."/>
            <person name="Wang C."/>
            <person name="Yang T."/>
            <person name="Huo Q."/>
            <person name="Li W."/>
            <person name="Guo W."/>
            <person name="Chen H."/>
            <person name="Zhou L."/>
            <person name="Ni X."/>
            <person name="Tian J."/>
            <person name="Zhou Y."/>
            <person name="Sheng Y."/>
            <person name="Liu T."/>
            <person name="Pan Y."/>
            <person name="Xia L."/>
            <person name="Li J."/>
            <person name="Zhao F."/>
            <person name="Cao W."/>
        </authorList>
    </citation>
    <scope>NUCLEOTIDE SEQUENCE</scope>
    <source>
        <strain evidence="1">Dsil-2018</strain>
    </source>
</reference>
<name>A0ACB8DF82_DERSI</name>
<accession>A0ACB8DF82</accession>
<dbReference type="Proteomes" id="UP000821865">
    <property type="component" value="Chromosome 2"/>
</dbReference>
<gene>
    <name evidence="1" type="ORF">HPB49_020782</name>
</gene>